<organism evidence="1 2">
    <name type="scientific">Arthrobacter gyeryongensis</name>
    <dbReference type="NCBI Taxonomy" id="1650592"/>
    <lineage>
        <taxon>Bacteria</taxon>
        <taxon>Bacillati</taxon>
        <taxon>Actinomycetota</taxon>
        <taxon>Actinomycetes</taxon>
        <taxon>Micrococcales</taxon>
        <taxon>Micrococcaceae</taxon>
        <taxon>Arthrobacter</taxon>
    </lineage>
</organism>
<accession>A0ABP9SKL6</accession>
<proteinExistence type="predicted"/>
<comment type="caution">
    <text evidence="1">The sequence shown here is derived from an EMBL/GenBank/DDBJ whole genome shotgun (WGS) entry which is preliminary data.</text>
</comment>
<gene>
    <name evidence="1" type="ORF">GCM10023346_28490</name>
</gene>
<dbReference type="Proteomes" id="UP001500200">
    <property type="component" value="Unassembled WGS sequence"/>
</dbReference>
<sequence length="82" mass="8459">MLPSEAELLLTVDASGPLFVDGAAVAPLPAPSASKAAAVRLSRLVAKVLVLVTVVLDIEGKAAGWWWPPTDGTETTQAMTSM</sequence>
<reference evidence="2" key="1">
    <citation type="journal article" date="2019" name="Int. J. Syst. Evol. Microbiol.">
        <title>The Global Catalogue of Microorganisms (GCM) 10K type strain sequencing project: providing services to taxonomists for standard genome sequencing and annotation.</title>
        <authorList>
            <consortium name="The Broad Institute Genomics Platform"/>
            <consortium name="The Broad Institute Genome Sequencing Center for Infectious Disease"/>
            <person name="Wu L."/>
            <person name="Ma J."/>
        </authorList>
    </citation>
    <scope>NUCLEOTIDE SEQUENCE [LARGE SCALE GENOMIC DNA]</scope>
    <source>
        <strain evidence="2">JCM 18514</strain>
    </source>
</reference>
<name>A0ABP9SKL6_9MICC</name>
<dbReference type="EMBL" id="BAABKK010000018">
    <property type="protein sequence ID" value="GAA5196330.1"/>
    <property type="molecule type" value="Genomic_DNA"/>
</dbReference>
<evidence type="ECO:0000313" key="1">
    <source>
        <dbReference type="EMBL" id="GAA5196330.1"/>
    </source>
</evidence>
<evidence type="ECO:0000313" key="2">
    <source>
        <dbReference type="Proteomes" id="UP001500200"/>
    </source>
</evidence>
<protein>
    <submittedName>
        <fullName evidence="1">Uncharacterized protein</fullName>
    </submittedName>
</protein>
<keyword evidence="2" id="KW-1185">Reference proteome</keyword>